<feature type="region of interest" description="Disordered" evidence="1">
    <location>
        <begin position="1"/>
        <end position="21"/>
    </location>
</feature>
<dbReference type="InterPro" id="IPR048142">
    <property type="entry name" value="QRL_CxxC_CxxC"/>
</dbReference>
<organism evidence="2 3">
    <name type="scientific">Streptomyces harbinensis</name>
    <dbReference type="NCBI Taxonomy" id="1176198"/>
    <lineage>
        <taxon>Bacteria</taxon>
        <taxon>Bacillati</taxon>
        <taxon>Actinomycetota</taxon>
        <taxon>Actinomycetes</taxon>
        <taxon>Kitasatosporales</taxon>
        <taxon>Streptomycetaceae</taxon>
        <taxon>Streptomyces</taxon>
    </lineage>
</organism>
<protein>
    <submittedName>
        <fullName evidence="2">Uncharacterized protein</fullName>
    </submittedName>
</protein>
<reference evidence="3" key="1">
    <citation type="submission" date="2016-10" db="EMBL/GenBank/DDBJ databases">
        <authorList>
            <person name="Varghese N."/>
            <person name="Submissions S."/>
        </authorList>
    </citation>
    <scope>NUCLEOTIDE SEQUENCE [LARGE SCALE GENOMIC DNA]</scope>
    <source>
        <strain evidence="3">CGMCC 4.7047</strain>
    </source>
</reference>
<gene>
    <name evidence="2" type="ORF">SAMN05444716_11623</name>
</gene>
<dbReference type="EMBL" id="FPAB01000016">
    <property type="protein sequence ID" value="SFT23020.1"/>
    <property type="molecule type" value="Genomic_DNA"/>
</dbReference>
<dbReference type="AlphaFoldDB" id="A0A1I6WAM3"/>
<accession>A0A1I6WAM3</accession>
<name>A0A1I6WAM3_9ACTN</name>
<proteinExistence type="predicted"/>
<dbReference type="NCBIfam" id="NF041638">
    <property type="entry name" value="QRL_CxxC_CxxC"/>
    <property type="match status" value="1"/>
</dbReference>
<evidence type="ECO:0000313" key="2">
    <source>
        <dbReference type="EMBL" id="SFT23020.1"/>
    </source>
</evidence>
<evidence type="ECO:0000313" key="3">
    <source>
        <dbReference type="Proteomes" id="UP000198873"/>
    </source>
</evidence>
<keyword evidence="3" id="KW-1185">Reference proteome</keyword>
<dbReference type="RefSeq" id="WP_254791736.1">
    <property type="nucleotide sequence ID" value="NZ_FPAB01000016.1"/>
</dbReference>
<dbReference type="STRING" id="1176198.SAMN05444716_11623"/>
<dbReference type="Proteomes" id="UP000198873">
    <property type="component" value="Unassembled WGS sequence"/>
</dbReference>
<sequence length="120" mass="13219">MRACDDDPTGARHGIPTYPWRQAPRGLATRRQLADLGLRPGGQPPAAQILCRRGQRVAYLYRIDLALPKRTPTLAQEEALDKAMAARQTCPHCHIRYPYCLPLRTLGSCAPCADGLEQAA</sequence>
<evidence type="ECO:0000256" key="1">
    <source>
        <dbReference type="SAM" id="MobiDB-lite"/>
    </source>
</evidence>